<comment type="caution">
    <text evidence="6">The sequence shown here is derived from an EMBL/GenBank/DDBJ whole genome shotgun (WGS) entry which is preliminary data.</text>
</comment>
<name>A0A815BUQ9_9BILA</name>
<dbReference type="Proteomes" id="UP000663860">
    <property type="component" value="Unassembled WGS sequence"/>
</dbReference>
<keyword evidence="5" id="KW-0813">Transport</keyword>
<evidence type="ECO:0000313" key="6">
    <source>
        <dbReference type="EMBL" id="CAF1277886.1"/>
    </source>
</evidence>
<dbReference type="GO" id="GO:0008308">
    <property type="term" value="F:voltage-gated monoatomic anion channel activity"/>
    <property type="evidence" value="ECO:0007669"/>
    <property type="project" value="InterPro"/>
</dbReference>
<gene>
    <name evidence="6" type="ORF">IZO911_LOCUS32799</name>
</gene>
<dbReference type="PRINTS" id="PR00185">
    <property type="entry name" value="EUKARYTPORIN"/>
</dbReference>
<keyword evidence="3" id="KW-0812">Transmembrane</keyword>
<keyword evidence="4" id="KW-0496">Mitochondrion</keyword>
<evidence type="ECO:0000313" key="7">
    <source>
        <dbReference type="Proteomes" id="UP000663860"/>
    </source>
</evidence>
<dbReference type="GO" id="GO:0046930">
    <property type="term" value="C:pore complex"/>
    <property type="evidence" value="ECO:0007669"/>
    <property type="project" value="UniProtKB-KW"/>
</dbReference>
<dbReference type="EMBL" id="CAJNOE010000579">
    <property type="protein sequence ID" value="CAF1277886.1"/>
    <property type="molecule type" value="Genomic_DNA"/>
</dbReference>
<keyword evidence="5" id="KW-0406">Ion transport</keyword>
<dbReference type="GO" id="GO:0005741">
    <property type="term" value="C:mitochondrial outer membrane"/>
    <property type="evidence" value="ECO:0007669"/>
    <property type="project" value="UniProtKB-SubCell"/>
</dbReference>
<comment type="subcellular location">
    <subcellularLocation>
        <location evidence="1">Mitochondrion outer membrane</location>
    </subcellularLocation>
</comment>
<evidence type="ECO:0008006" key="8">
    <source>
        <dbReference type="Google" id="ProtNLM"/>
    </source>
</evidence>
<dbReference type="PANTHER" id="PTHR11743">
    <property type="entry name" value="VOLTAGE-DEPENDENT ANION-SELECTIVE CHANNEL"/>
    <property type="match status" value="1"/>
</dbReference>
<keyword evidence="4" id="KW-1000">Mitochondrion outer membrane</keyword>
<dbReference type="GO" id="GO:0015288">
    <property type="term" value="F:porin activity"/>
    <property type="evidence" value="ECO:0007669"/>
    <property type="project" value="UniProtKB-KW"/>
</dbReference>
<protein>
    <recommendedName>
        <fullName evidence="8">Voltage-dependent anion-selective channel protein 3</fullName>
    </recommendedName>
</protein>
<reference evidence="6" key="1">
    <citation type="submission" date="2021-02" db="EMBL/GenBank/DDBJ databases">
        <authorList>
            <person name="Nowell W R."/>
        </authorList>
    </citation>
    <scope>NUCLEOTIDE SEQUENCE</scope>
</reference>
<dbReference type="AlphaFoldDB" id="A0A815BUQ9"/>
<dbReference type="Pfam" id="PF01459">
    <property type="entry name" value="Porin_3"/>
    <property type="match status" value="2"/>
</dbReference>
<dbReference type="InterPro" id="IPR001925">
    <property type="entry name" value="Porin_Euk"/>
</dbReference>
<dbReference type="CDD" id="cd07306">
    <property type="entry name" value="Porin3_VDAC"/>
    <property type="match status" value="1"/>
</dbReference>
<evidence type="ECO:0000256" key="4">
    <source>
        <dbReference type="ARBA" id="ARBA00022787"/>
    </source>
</evidence>
<dbReference type="InterPro" id="IPR023614">
    <property type="entry name" value="Porin_dom_sf"/>
</dbReference>
<evidence type="ECO:0000256" key="1">
    <source>
        <dbReference type="ARBA" id="ARBA00004294"/>
    </source>
</evidence>
<proteinExistence type="inferred from homology"/>
<comment type="similarity">
    <text evidence="2">Belongs to the eukaryotic mitochondrial porin family.</text>
</comment>
<dbReference type="InterPro" id="IPR027246">
    <property type="entry name" value="Porin_Euk/Tom40"/>
</dbReference>
<keyword evidence="3" id="KW-1134">Transmembrane beta strand</keyword>
<dbReference type="PANTHER" id="PTHR11743:SF70">
    <property type="entry name" value="GH26960P-RELATED"/>
    <property type="match status" value="1"/>
</dbReference>
<dbReference type="Gene3D" id="2.40.160.10">
    <property type="entry name" value="Porin"/>
    <property type="match status" value="3"/>
</dbReference>
<evidence type="ECO:0000256" key="2">
    <source>
        <dbReference type="ARBA" id="ARBA00007780"/>
    </source>
</evidence>
<sequence>MAPPKFSDLNKQVSDIFNKGYFFNVFKLDVKTRTANGVNFNVVGEHNTETAQTTGSLETKYVVPEYGLTFLEKWNTNNLLKCEITADNQLAQGFKVVFDATLIPNTGNSYEKIHFGMKTRLLSLDIISQSYTAKLQIRVRTQVNKLRLTGSYTHSGNDRYWKKTAELRTAYTHDKAHVETNVAFDSAGPILNGAVVLGHQGWLAGYQYVFNTARSALTKNNFAVGFRAKDFTLYANIAGPILNGAVVLGHQGWLAGYQYVFNTARSALTKNNFAVGFRAKDFTLYANMNDSNEVGGSVYQRINDRLETGVQLAWTAGSNQTRFALASKYQLDAQTVVSAKVNNICQVGLSFAQVLRPGVKLTLSALFEAKNLNAGGHKVGLGLELDA</sequence>
<keyword evidence="3" id="KW-0472">Membrane</keyword>
<evidence type="ECO:0000256" key="5">
    <source>
        <dbReference type="ARBA" id="ARBA00023114"/>
    </source>
</evidence>
<evidence type="ECO:0000256" key="3">
    <source>
        <dbReference type="ARBA" id="ARBA00022452"/>
    </source>
</evidence>
<keyword evidence="5" id="KW-0626">Porin</keyword>
<organism evidence="6 7">
    <name type="scientific">Adineta steineri</name>
    <dbReference type="NCBI Taxonomy" id="433720"/>
    <lineage>
        <taxon>Eukaryota</taxon>
        <taxon>Metazoa</taxon>
        <taxon>Spiralia</taxon>
        <taxon>Gnathifera</taxon>
        <taxon>Rotifera</taxon>
        <taxon>Eurotatoria</taxon>
        <taxon>Bdelloidea</taxon>
        <taxon>Adinetida</taxon>
        <taxon>Adinetidae</taxon>
        <taxon>Adineta</taxon>
    </lineage>
</organism>
<accession>A0A815BUQ9</accession>